<evidence type="ECO:0000256" key="3">
    <source>
        <dbReference type="ARBA" id="ARBA00022692"/>
    </source>
</evidence>
<evidence type="ECO:0000256" key="2">
    <source>
        <dbReference type="ARBA" id="ARBA00022448"/>
    </source>
</evidence>
<evidence type="ECO:0000313" key="9">
    <source>
        <dbReference type="Proteomes" id="UP000430975"/>
    </source>
</evidence>
<dbReference type="Gene3D" id="1.20.1250.20">
    <property type="entry name" value="MFS general substrate transporter like domains"/>
    <property type="match status" value="1"/>
</dbReference>
<dbReference type="EMBL" id="WJQS01000006">
    <property type="protein sequence ID" value="MRI85706.1"/>
    <property type="molecule type" value="Genomic_DNA"/>
</dbReference>
<feature type="transmembrane region" description="Helical" evidence="6">
    <location>
        <begin position="24"/>
        <end position="46"/>
    </location>
</feature>
<evidence type="ECO:0000256" key="1">
    <source>
        <dbReference type="ARBA" id="ARBA00004651"/>
    </source>
</evidence>
<keyword evidence="9" id="KW-1185">Reference proteome</keyword>
<feature type="transmembrane region" description="Helical" evidence="6">
    <location>
        <begin position="87"/>
        <end position="110"/>
    </location>
</feature>
<evidence type="ECO:0000256" key="6">
    <source>
        <dbReference type="SAM" id="Phobius"/>
    </source>
</evidence>
<dbReference type="Pfam" id="PF07690">
    <property type="entry name" value="MFS_1"/>
    <property type="match status" value="1"/>
</dbReference>
<feature type="transmembrane region" description="Helical" evidence="6">
    <location>
        <begin position="52"/>
        <end position="75"/>
    </location>
</feature>
<keyword evidence="5 6" id="KW-0472">Membrane</keyword>
<reference evidence="8 9" key="1">
    <citation type="submission" date="2019-11" db="EMBL/GenBank/DDBJ databases">
        <title>Characterisation of Fundicoccus ignavus gen. nov. sp. nov., a novel genus of the family Aerococcaceae isolated from bulk tank milk.</title>
        <authorList>
            <person name="Siebert A."/>
            <person name="Huptas C."/>
            <person name="Wenning M."/>
            <person name="Scherer S."/>
            <person name="Doll E.V."/>
        </authorList>
    </citation>
    <scope>NUCLEOTIDE SEQUENCE [LARGE SCALE GENOMIC DNA]</scope>
    <source>
        <strain evidence="8 9">WS4759</strain>
    </source>
</reference>
<evidence type="ECO:0000259" key="7">
    <source>
        <dbReference type="PROSITE" id="PS50850"/>
    </source>
</evidence>
<dbReference type="GO" id="GO:0022857">
    <property type="term" value="F:transmembrane transporter activity"/>
    <property type="evidence" value="ECO:0007669"/>
    <property type="project" value="InterPro"/>
</dbReference>
<organism evidence="8 9">
    <name type="scientific">Fundicoccus ignavus</name>
    <dbReference type="NCBI Taxonomy" id="2664442"/>
    <lineage>
        <taxon>Bacteria</taxon>
        <taxon>Bacillati</taxon>
        <taxon>Bacillota</taxon>
        <taxon>Bacilli</taxon>
        <taxon>Lactobacillales</taxon>
        <taxon>Aerococcaceae</taxon>
        <taxon>Fundicoccus</taxon>
    </lineage>
</organism>
<feature type="domain" description="Major facilitator superfamily (MFS) profile" evidence="7">
    <location>
        <begin position="1"/>
        <end position="148"/>
    </location>
</feature>
<dbReference type="InterPro" id="IPR036259">
    <property type="entry name" value="MFS_trans_sf"/>
</dbReference>
<comment type="subcellular location">
    <subcellularLocation>
        <location evidence="1">Cell membrane</location>
        <topology evidence="1">Multi-pass membrane protein</topology>
    </subcellularLocation>
</comment>
<keyword evidence="4 6" id="KW-1133">Transmembrane helix</keyword>
<dbReference type="Proteomes" id="UP000430975">
    <property type="component" value="Unassembled WGS sequence"/>
</dbReference>
<evidence type="ECO:0000256" key="4">
    <source>
        <dbReference type="ARBA" id="ARBA00022989"/>
    </source>
</evidence>
<accession>A0A6I2GEN1</accession>
<proteinExistence type="predicted"/>
<feature type="transmembrane region" description="Helical" evidence="6">
    <location>
        <begin position="116"/>
        <end position="139"/>
    </location>
</feature>
<protein>
    <submittedName>
        <fullName evidence="8">MFS transporter</fullName>
    </submittedName>
</protein>
<dbReference type="InterPro" id="IPR011701">
    <property type="entry name" value="MFS"/>
</dbReference>
<keyword evidence="2" id="KW-0813">Transport</keyword>
<sequence>MIISLYSVVGIFGKIILGAINDKFGIVASIIYGCGLIILTNVASLVANLTPVAYILAIIFGLGNAIGTVIPPLLASTFFSNKDFGKAYGVMSGALQLGMTTGSLMVAYIFDLTGAYTTAWIVLLILSIVTMSTWLVAYFKGKQYKATI</sequence>
<name>A0A6I2GEN1_9LACT</name>
<evidence type="ECO:0000256" key="5">
    <source>
        <dbReference type="ARBA" id="ARBA00023136"/>
    </source>
</evidence>
<comment type="caution">
    <text evidence="8">The sequence shown here is derived from an EMBL/GenBank/DDBJ whole genome shotgun (WGS) entry which is preliminary data.</text>
</comment>
<keyword evidence="3 6" id="KW-0812">Transmembrane</keyword>
<dbReference type="SUPFAM" id="SSF103473">
    <property type="entry name" value="MFS general substrate transporter"/>
    <property type="match status" value="1"/>
</dbReference>
<gene>
    <name evidence="8" type="ORF">GIY09_07475</name>
</gene>
<dbReference type="AlphaFoldDB" id="A0A6I2GEN1"/>
<dbReference type="InterPro" id="IPR020846">
    <property type="entry name" value="MFS_dom"/>
</dbReference>
<evidence type="ECO:0000313" key="8">
    <source>
        <dbReference type="EMBL" id="MRI85706.1"/>
    </source>
</evidence>
<dbReference type="PROSITE" id="PS50850">
    <property type="entry name" value="MFS"/>
    <property type="match status" value="1"/>
</dbReference>
<dbReference type="GO" id="GO:0005886">
    <property type="term" value="C:plasma membrane"/>
    <property type="evidence" value="ECO:0007669"/>
    <property type="project" value="UniProtKB-SubCell"/>
</dbReference>